<dbReference type="EMBL" id="BMHE01000004">
    <property type="protein sequence ID" value="GGI45370.1"/>
    <property type="molecule type" value="Genomic_DNA"/>
</dbReference>
<accession>A0ABQ2BQR3</accession>
<name>A0ABQ2BQR3_9BACL</name>
<dbReference type="Proteomes" id="UP000615455">
    <property type="component" value="Unassembled WGS sequence"/>
</dbReference>
<comment type="caution">
    <text evidence="2">The sequence shown here is derived from an EMBL/GenBank/DDBJ whole genome shotgun (WGS) entry which is preliminary data.</text>
</comment>
<proteinExistence type="predicted"/>
<keyword evidence="3" id="KW-1185">Reference proteome</keyword>
<sequence>MKKKVILFVCSVICAGSLGYDVYNSLAQGVDQLKDISGHWSEQAIRDAAKSGYVDGYADGNFKPDTSISRAEFIKIIAAATGEKVNKQEGDGWYKPYTDRLKEKGVIPEIFPEGYAEPLQRYEMAMLSVRSTDNALKGTMQEATSLGLIHGISTTDLAPYGTSTRAQAITVIERILAVKRGEQLPVDKYAASKAEIDATGSNVGTMLGLKPKEIGTVWNYGEGVTVKLNQLIIADPSDADDPYMKLVDMSTWYKDTIQVENVVVLAKFSVAVSEIGVSKTGELHPYQLLYLLNTNNQLLLRSQQLKRWIMFDKTQVQEGYVAYSIEKKFAYKELVFDILNNHIGLADNREGE</sequence>
<organism evidence="2 3">
    <name type="scientific">Paenibacillus marchantiophytorum</name>
    <dbReference type="NCBI Taxonomy" id="1619310"/>
    <lineage>
        <taxon>Bacteria</taxon>
        <taxon>Bacillati</taxon>
        <taxon>Bacillota</taxon>
        <taxon>Bacilli</taxon>
        <taxon>Bacillales</taxon>
        <taxon>Paenibacillaceae</taxon>
        <taxon>Paenibacillus</taxon>
    </lineage>
</organism>
<gene>
    <name evidence="2" type="ORF">GCM10008018_11740</name>
</gene>
<dbReference type="Pfam" id="PF00395">
    <property type="entry name" value="SLH"/>
    <property type="match status" value="1"/>
</dbReference>
<evidence type="ECO:0000259" key="1">
    <source>
        <dbReference type="PROSITE" id="PS51272"/>
    </source>
</evidence>
<dbReference type="RefSeq" id="WP_189008973.1">
    <property type="nucleotide sequence ID" value="NZ_BMHE01000004.1"/>
</dbReference>
<reference evidence="3" key="1">
    <citation type="journal article" date="2019" name="Int. J. Syst. Evol. Microbiol.">
        <title>The Global Catalogue of Microorganisms (GCM) 10K type strain sequencing project: providing services to taxonomists for standard genome sequencing and annotation.</title>
        <authorList>
            <consortium name="The Broad Institute Genomics Platform"/>
            <consortium name="The Broad Institute Genome Sequencing Center for Infectious Disease"/>
            <person name="Wu L."/>
            <person name="Ma J."/>
        </authorList>
    </citation>
    <scope>NUCLEOTIDE SEQUENCE [LARGE SCALE GENOMIC DNA]</scope>
    <source>
        <strain evidence="3">CGMCC 1.15043</strain>
    </source>
</reference>
<evidence type="ECO:0000313" key="3">
    <source>
        <dbReference type="Proteomes" id="UP000615455"/>
    </source>
</evidence>
<feature type="domain" description="SLH" evidence="1">
    <location>
        <begin position="28"/>
        <end position="91"/>
    </location>
</feature>
<evidence type="ECO:0000313" key="2">
    <source>
        <dbReference type="EMBL" id="GGI45370.1"/>
    </source>
</evidence>
<protein>
    <recommendedName>
        <fullName evidence="1">SLH domain-containing protein</fullName>
    </recommendedName>
</protein>
<dbReference type="InterPro" id="IPR001119">
    <property type="entry name" value="SLH_dom"/>
</dbReference>
<dbReference type="PROSITE" id="PS51272">
    <property type="entry name" value="SLH"/>
    <property type="match status" value="1"/>
</dbReference>